<sequence length="144" mass="15674">MQASVQGLVEPTLFHVTVRAVRASSCPQLRDSQPSVDVLRYQNLPRGSDPRTLLAPKGRRTSSGISIYHGFVLPKGVPPHYETFDAYSLPPPVPSQGKKNRRSQAQNGNLSLGPINPSRYRMIGRGAARQDGRECATIAPQALS</sequence>
<dbReference type="AlphaFoldDB" id="A0A179HG47"/>
<evidence type="ECO:0000313" key="2">
    <source>
        <dbReference type="EMBL" id="OAQ88932.1"/>
    </source>
</evidence>
<proteinExistence type="predicted"/>
<evidence type="ECO:0000256" key="1">
    <source>
        <dbReference type="SAM" id="MobiDB-lite"/>
    </source>
</evidence>
<accession>A0A179HG47</accession>
<reference evidence="2 3" key="1">
    <citation type="submission" date="2016-02" db="EMBL/GenBank/DDBJ databases">
        <title>Biosynthesis of antibiotic leucinostatins and their inhibition on Phytophthora in bio-control Purpureocillium lilacinum.</title>
        <authorList>
            <person name="Wang G."/>
            <person name="Liu Z."/>
            <person name="Lin R."/>
            <person name="Li E."/>
            <person name="Mao Z."/>
            <person name="Ling J."/>
            <person name="Yin W."/>
            <person name="Xie B."/>
        </authorList>
    </citation>
    <scope>NUCLEOTIDE SEQUENCE [LARGE SCALE GENOMIC DNA]</scope>
    <source>
        <strain evidence="2">PLFJ-1</strain>
    </source>
</reference>
<gene>
    <name evidence="2" type="ORF">VFPFJ_07397</name>
</gene>
<name>A0A179HG47_PURLI</name>
<dbReference type="EMBL" id="LSBI01000006">
    <property type="protein sequence ID" value="OAQ88932.1"/>
    <property type="molecule type" value="Genomic_DNA"/>
</dbReference>
<comment type="caution">
    <text evidence="2">The sequence shown here is derived from an EMBL/GenBank/DDBJ whole genome shotgun (WGS) entry which is preliminary data.</text>
</comment>
<dbReference type="Proteomes" id="UP000078340">
    <property type="component" value="Unassembled WGS sequence"/>
</dbReference>
<protein>
    <submittedName>
        <fullName evidence="2">Uncharacterized protein</fullName>
    </submittedName>
</protein>
<organism evidence="2 3">
    <name type="scientific">Purpureocillium lilacinum</name>
    <name type="common">Paecilomyces lilacinus</name>
    <dbReference type="NCBI Taxonomy" id="33203"/>
    <lineage>
        <taxon>Eukaryota</taxon>
        <taxon>Fungi</taxon>
        <taxon>Dikarya</taxon>
        <taxon>Ascomycota</taxon>
        <taxon>Pezizomycotina</taxon>
        <taxon>Sordariomycetes</taxon>
        <taxon>Hypocreomycetidae</taxon>
        <taxon>Hypocreales</taxon>
        <taxon>Ophiocordycipitaceae</taxon>
        <taxon>Purpureocillium</taxon>
    </lineage>
</organism>
<feature type="region of interest" description="Disordered" evidence="1">
    <location>
        <begin position="87"/>
        <end position="118"/>
    </location>
</feature>
<evidence type="ECO:0000313" key="3">
    <source>
        <dbReference type="Proteomes" id="UP000078340"/>
    </source>
</evidence>